<dbReference type="PANTHER" id="PTHR33221:SF9">
    <property type="entry name" value="RRF2 FAMILY PROTEIN"/>
    <property type="match status" value="1"/>
</dbReference>
<dbReference type="Proteomes" id="UP000043699">
    <property type="component" value="Unassembled WGS sequence"/>
</dbReference>
<dbReference type="NCBIfam" id="TIGR00738">
    <property type="entry name" value="rrf2_super"/>
    <property type="match status" value="1"/>
</dbReference>
<dbReference type="GO" id="GO:0003700">
    <property type="term" value="F:DNA-binding transcription factor activity"/>
    <property type="evidence" value="ECO:0007669"/>
    <property type="project" value="TreeGrafter"/>
</dbReference>
<dbReference type="PROSITE" id="PS01332">
    <property type="entry name" value="HTH_RRF2_1"/>
    <property type="match status" value="1"/>
</dbReference>
<dbReference type="InterPro" id="IPR036388">
    <property type="entry name" value="WH-like_DNA-bd_sf"/>
</dbReference>
<dbReference type="PANTHER" id="PTHR33221">
    <property type="entry name" value="WINGED HELIX-TURN-HELIX TRANSCRIPTIONAL REGULATOR, RRF2 FAMILY"/>
    <property type="match status" value="1"/>
</dbReference>
<dbReference type="EMBL" id="CCXS01000001">
    <property type="protein sequence ID" value="CEG24217.1"/>
    <property type="molecule type" value="Genomic_DNA"/>
</dbReference>
<dbReference type="Pfam" id="PF02082">
    <property type="entry name" value="Rrf2"/>
    <property type="match status" value="1"/>
</dbReference>
<dbReference type="AlphaFoldDB" id="A0A098EQZ1"/>
<evidence type="ECO:0000313" key="1">
    <source>
        <dbReference type="EMBL" id="CEG24217.1"/>
    </source>
</evidence>
<reference evidence="1 2" key="1">
    <citation type="submission" date="2014-09" db="EMBL/GenBank/DDBJ databases">
        <authorList>
            <person name="Urmite Genomes Urmite Genomes"/>
        </authorList>
    </citation>
    <scope>NUCLEOTIDE SEQUENCE [LARGE SCALE GENOMIC DNA]</scope>
    <source>
        <strain evidence="1 2">ES2</strain>
    </source>
</reference>
<dbReference type="InterPro" id="IPR000944">
    <property type="entry name" value="Tscrpt_reg_Rrf2"/>
</dbReference>
<dbReference type="SUPFAM" id="SSF46785">
    <property type="entry name" value="Winged helix' DNA-binding domain"/>
    <property type="match status" value="1"/>
</dbReference>
<protein>
    <submittedName>
        <fullName evidence="1">HTH-type transcriptional regulator IscR</fullName>
    </submittedName>
</protein>
<accession>A0A098EQZ1</accession>
<dbReference type="InterPro" id="IPR036390">
    <property type="entry name" value="WH_DNA-bd_sf"/>
</dbReference>
<dbReference type="Gene3D" id="1.10.10.10">
    <property type="entry name" value="Winged helix-like DNA-binding domain superfamily/Winged helix DNA-binding domain"/>
    <property type="match status" value="1"/>
</dbReference>
<sequence>MQLTKKVEQAICIIVLLATQESNAPLASDEISKRLGVSPSYMKKITRKLVVQGIAMSVSGNNGGVSLAKSVDDISMLDVIEAMEGPIRMYPDTGLIGLAFHDGKYAERGQNILRNVFAQGDNLLIEYFSKVSAGDLLKEGFGVENLPTLNWNRESLSDVLPWESGDDK</sequence>
<dbReference type="InterPro" id="IPR030489">
    <property type="entry name" value="TR_Rrf2-type_CS"/>
</dbReference>
<gene>
    <name evidence="1" type="primary">iscR</name>
    <name evidence="1" type="ORF">BN1080_03238</name>
</gene>
<dbReference type="OrthoDB" id="9808360at2"/>
<evidence type="ECO:0000313" key="2">
    <source>
        <dbReference type="Proteomes" id="UP000043699"/>
    </source>
</evidence>
<dbReference type="STRING" id="1499687.BN1080_03238"/>
<name>A0A098EQZ1_9BACL</name>
<dbReference type="GO" id="GO:0005829">
    <property type="term" value="C:cytosol"/>
    <property type="evidence" value="ECO:0007669"/>
    <property type="project" value="TreeGrafter"/>
</dbReference>
<dbReference type="RefSeq" id="WP_052653564.1">
    <property type="nucleotide sequence ID" value="NZ_CCXS01000001.1"/>
</dbReference>
<keyword evidence="2" id="KW-1185">Reference proteome</keyword>
<proteinExistence type="predicted"/>
<dbReference type="PROSITE" id="PS51197">
    <property type="entry name" value="HTH_RRF2_2"/>
    <property type="match status" value="1"/>
</dbReference>
<organism evidence="1 2">
    <name type="scientific">Planococcus massiliensis</name>
    <dbReference type="NCBI Taxonomy" id="1499687"/>
    <lineage>
        <taxon>Bacteria</taxon>
        <taxon>Bacillati</taxon>
        <taxon>Bacillota</taxon>
        <taxon>Bacilli</taxon>
        <taxon>Bacillales</taxon>
        <taxon>Caryophanaceae</taxon>
        <taxon>Planococcus</taxon>
    </lineage>
</organism>